<evidence type="ECO:0000313" key="2">
    <source>
        <dbReference type="EMBL" id="KAF5948879.1"/>
    </source>
</evidence>
<keyword evidence="1" id="KW-0732">Signal</keyword>
<dbReference type="Gene3D" id="3.30.200.20">
    <property type="entry name" value="Phosphorylase Kinase, domain 1"/>
    <property type="match status" value="1"/>
</dbReference>
<protein>
    <recommendedName>
        <fullName evidence="4">Protein kinase domain-containing protein</fullName>
    </recommendedName>
</protein>
<reference evidence="2 3" key="2">
    <citation type="submission" date="2020-07" db="EMBL/GenBank/DDBJ databases">
        <title>Genome assembly of wild tea tree DASZ reveals pedigree and selection history of tea varieties.</title>
        <authorList>
            <person name="Zhang W."/>
        </authorList>
    </citation>
    <scope>NUCLEOTIDE SEQUENCE [LARGE SCALE GENOMIC DNA]</scope>
    <source>
        <strain evidence="3">cv. G240</strain>
        <tissue evidence="2">Leaf</tissue>
    </source>
</reference>
<reference evidence="3" key="1">
    <citation type="journal article" date="2020" name="Nat. Commun.">
        <title>Genome assembly of wild tea tree DASZ reveals pedigree and selection history of tea varieties.</title>
        <authorList>
            <person name="Zhang W."/>
            <person name="Zhang Y."/>
            <person name="Qiu H."/>
            <person name="Guo Y."/>
            <person name="Wan H."/>
            <person name="Zhang X."/>
            <person name="Scossa F."/>
            <person name="Alseekh S."/>
            <person name="Zhang Q."/>
            <person name="Wang P."/>
            <person name="Xu L."/>
            <person name="Schmidt M.H."/>
            <person name="Jia X."/>
            <person name="Li D."/>
            <person name="Zhu A."/>
            <person name="Guo F."/>
            <person name="Chen W."/>
            <person name="Ni D."/>
            <person name="Usadel B."/>
            <person name="Fernie A.R."/>
            <person name="Wen W."/>
        </authorList>
    </citation>
    <scope>NUCLEOTIDE SEQUENCE [LARGE SCALE GENOMIC DNA]</scope>
    <source>
        <strain evidence="3">cv. G240</strain>
    </source>
</reference>
<gene>
    <name evidence="2" type="ORF">HYC85_014836</name>
</gene>
<dbReference type="SUPFAM" id="SSF51110">
    <property type="entry name" value="alpha-D-mannose-specific plant lectins"/>
    <property type="match status" value="1"/>
</dbReference>
<sequence length="392" mass="44465">MADGMPPNSIQSAIGCGFYCNDTYTTCVFAMVVIHYIEYLYFNENTFQGLIQLVWSANRNHPVKLNATLQLTQDGDLILVDADGISFEKSVSGLNLTEKGNLMLFNQNNATNPIHPKPTINLFYKGINISNLRIEKLSPHFFLKPRRLRMSERDWGVVADLRTLKIDECGHLMVCGKYGICLNGQRSCPDETNNNETITFRQTIYRQPNLGCSLVTPISCNHSREFEELDEFSIDQVPMMHTRFSYEDLKAMTSNFNNKLGEGGFGSVFQGTFGDGTKAGVSEDDMHLLSLFKRKAEENRLVDIVDKYSEEMQLHGVEVVEMMRVVVWCLQRGLPCQWWLRSWRVLLDVENNLDYNFFNPVIPRTTVATCHQEGAVGATSILLFPSVLSGPR</sequence>
<dbReference type="PANTHER" id="PTHR47976:SF30">
    <property type="entry name" value="RECEPTOR-LIKE SERINE_THREONINE-PROTEIN KINASE"/>
    <property type="match status" value="1"/>
</dbReference>
<dbReference type="AlphaFoldDB" id="A0A7J7H7M5"/>
<dbReference type="InterPro" id="IPR036426">
    <property type="entry name" value="Bulb-type_lectin_dom_sf"/>
</dbReference>
<dbReference type="PANTHER" id="PTHR47976">
    <property type="entry name" value="G-TYPE LECTIN S-RECEPTOR-LIKE SERINE/THREONINE-PROTEIN KINASE SD2-5"/>
    <property type="match status" value="1"/>
</dbReference>
<organism evidence="2 3">
    <name type="scientific">Camellia sinensis</name>
    <name type="common">Tea plant</name>
    <name type="synonym">Thea sinensis</name>
    <dbReference type="NCBI Taxonomy" id="4442"/>
    <lineage>
        <taxon>Eukaryota</taxon>
        <taxon>Viridiplantae</taxon>
        <taxon>Streptophyta</taxon>
        <taxon>Embryophyta</taxon>
        <taxon>Tracheophyta</taxon>
        <taxon>Spermatophyta</taxon>
        <taxon>Magnoliopsida</taxon>
        <taxon>eudicotyledons</taxon>
        <taxon>Gunneridae</taxon>
        <taxon>Pentapetalae</taxon>
        <taxon>asterids</taxon>
        <taxon>Ericales</taxon>
        <taxon>Theaceae</taxon>
        <taxon>Camellia</taxon>
    </lineage>
</organism>
<dbReference type="Proteomes" id="UP000593564">
    <property type="component" value="Unassembled WGS sequence"/>
</dbReference>
<proteinExistence type="predicted"/>
<evidence type="ECO:0008006" key="4">
    <source>
        <dbReference type="Google" id="ProtNLM"/>
    </source>
</evidence>
<dbReference type="InterPro" id="IPR051343">
    <property type="entry name" value="G-type_lectin_kinases/EP1-like"/>
</dbReference>
<evidence type="ECO:0000256" key="1">
    <source>
        <dbReference type="ARBA" id="ARBA00022729"/>
    </source>
</evidence>
<comment type="caution">
    <text evidence="2">The sequence shown here is derived from an EMBL/GenBank/DDBJ whole genome shotgun (WGS) entry which is preliminary data.</text>
</comment>
<dbReference type="EMBL" id="JACBKZ010000006">
    <property type="protein sequence ID" value="KAF5948879.1"/>
    <property type="molecule type" value="Genomic_DNA"/>
</dbReference>
<dbReference type="Gene3D" id="2.90.10.30">
    <property type="match status" value="1"/>
</dbReference>
<accession>A0A7J7H7M5</accession>
<evidence type="ECO:0000313" key="3">
    <source>
        <dbReference type="Proteomes" id="UP000593564"/>
    </source>
</evidence>
<name>A0A7J7H7M5_CAMSI</name>
<keyword evidence="3" id="KW-1185">Reference proteome</keyword>